<evidence type="ECO:0000313" key="8">
    <source>
        <dbReference type="EMBL" id="NIJ22537.1"/>
    </source>
</evidence>
<evidence type="ECO:0000259" key="7">
    <source>
        <dbReference type="Pfam" id="PF26002"/>
    </source>
</evidence>
<keyword evidence="3" id="KW-1133">Transmembrane helix</keyword>
<evidence type="ECO:0000256" key="4">
    <source>
        <dbReference type="ARBA" id="ARBA00023136"/>
    </source>
</evidence>
<comment type="subcellular location">
    <subcellularLocation>
        <location evidence="1">Membrane</location>
        <topology evidence="1">Single-pass membrane protein</topology>
    </subcellularLocation>
</comment>
<proteinExistence type="predicted"/>
<dbReference type="PANTHER" id="PTHR30386">
    <property type="entry name" value="MEMBRANE FUSION SUBUNIT OF EMRAB-TOLC MULTIDRUG EFFLUX PUMP"/>
    <property type="match status" value="1"/>
</dbReference>
<evidence type="ECO:0000256" key="2">
    <source>
        <dbReference type="ARBA" id="ARBA00022692"/>
    </source>
</evidence>
<sequence>MRRSRSHAARIVVALTATFVLGFIAWSLWAKLDQVTRAPGQVIPSGRLQVIQSTDGGQIAAIHVREGDKVKRGQLLMTLDTGKVAAGVDEARARAAGLKTTLARVEAELFDRPLRFPPDTLAYPEFVANERSLYIKRKGAQAAQVNALRQMIALSREELALNMPLVKTGDVARSEILRMQRAVSDIEGQITNLQNKYIQDLQAEYSRVNEELVTAAQQLTQRTEVLDDTELFAPTDGIVQNVRLTTLGGVLRPGDEAMRIVPTGDELIVEAKVPPADIAFIRLGQQASVKFDAYDSSIYGSGIGSVTFVSPDTITEERPQGGGEISFYRVHIRVDTSEMRTPRPGERIELQPGMTATAEILTGEHTVFRYLTKPLTKTVSESLGER</sequence>
<feature type="domain" description="Multidrug resistance protein MdtA-like barrel-sandwich hybrid" evidence="6">
    <location>
        <begin position="56"/>
        <end position="243"/>
    </location>
</feature>
<dbReference type="Gene3D" id="2.40.30.170">
    <property type="match status" value="1"/>
</dbReference>
<dbReference type="InterPro" id="IPR058982">
    <property type="entry name" value="Beta-barrel_AprE"/>
</dbReference>
<dbReference type="SUPFAM" id="SSF111369">
    <property type="entry name" value="HlyD-like secretion proteins"/>
    <property type="match status" value="1"/>
</dbReference>
<dbReference type="InterPro" id="IPR050739">
    <property type="entry name" value="MFP"/>
</dbReference>
<keyword evidence="4" id="KW-0472">Membrane</keyword>
<dbReference type="EMBL" id="JAASQP010000001">
    <property type="protein sequence ID" value="NIJ22537.1"/>
    <property type="molecule type" value="Genomic_DNA"/>
</dbReference>
<evidence type="ECO:0000256" key="5">
    <source>
        <dbReference type="SAM" id="Coils"/>
    </source>
</evidence>
<name>A0ABX0TZE5_9SPHN</name>
<dbReference type="Pfam" id="PF26002">
    <property type="entry name" value="Beta-barrel_AprE"/>
    <property type="match status" value="1"/>
</dbReference>
<dbReference type="PRINTS" id="PR01490">
    <property type="entry name" value="RTXTOXIND"/>
</dbReference>
<organism evidence="8 9">
    <name type="scientific">Sphingomonas japonica</name>
    <dbReference type="NCBI Taxonomy" id="511662"/>
    <lineage>
        <taxon>Bacteria</taxon>
        <taxon>Pseudomonadati</taxon>
        <taxon>Pseudomonadota</taxon>
        <taxon>Alphaproteobacteria</taxon>
        <taxon>Sphingomonadales</taxon>
        <taxon>Sphingomonadaceae</taxon>
        <taxon>Sphingomonas</taxon>
    </lineage>
</organism>
<comment type="caution">
    <text evidence="8">The sequence shown here is derived from an EMBL/GenBank/DDBJ whole genome shotgun (WGS) entry which is preliminary data.</text>
</comment>
<accession>A0ABX0TZE5</accession>
<protein>
    <submittedName>
        <fullName evidence="8">Adhesin transport system membrane fusion protein</fullName>
    </submittedName>
</protein>
<keyword evidence="2" id="KW-0812">Transmembrane</keyword>
<keyword evidence="5" id="KW-0175">Coiled coil</keyword>
<feature type="coiled-coil region" evidence="5">
    <location>
        <begin position="176"/>
        <end position="218"/>
    </location>
</feature>
<reference evidence="8 9" key="1">
    <citation type="submission" date="2020-03" db="EMBL/GenBank/DDBJ databases">
        <title>Genomic Encyclopedia of Type Strains, Phase IV (KMG-IV): sequencing the most valuable type-strain genomes for metagenomic binning, comparative biology and taxonomic classification.</title>
        <authorList>
            <person name="Goeker M."/>
        </authorList>
    </citation>
    <scope>NUCLEOTIDE SEQUENCE [LARGE SCALE GENOMIC DNA]</scope>
    <source>
        <strain evidence="8 9">DSM 22753</strain>
    </source>
</reference>
<dbReference type="PANTHER" id="PTHR30386:SF26">
    <property type="entry name" value="TRANSPORT PROTEIN COMB"/>
    <property type="match status" value="1"/>
</dbReference>
<keyword evidence="9" id="KW-1185">Reference proteome</keyword>
<evidence type="ECO:0000313" key="9">
    <source>
        <dbReference type="Proteomes" id="UP000788153"/>
    </source>
</evidence>
<evidence type="ECO:0000259" key="6">
    <source>
        <dbReference type="Pfam" id="PF25917"/>
    </source>
</evidence>
<dbReference type="InterPro" id="IPR058625">
    <property type="entry name" value="MdtA-like_BSH"/>
</dbReference>
<feature type="domain" description="AprE-like beta-barrel" evidence="7">
    <location>
        <begin position="267"/>
        <end position="363"/>
    </location>
</feature>
<dbReference type="Gene3D" id="2.40.50.100">
    <property type="match status" value="1"/>
</dbReference>
<dbReference type="Pfam" id="PF25917">
    <property type="entry name" value="BSH_RND"/>
    <property type="match status" value="1"/>
</dbReference>
<gene>
    <name evidence="8" type="ORF">FHT01_000079</name>
</gene>
<dbReference type="RefSeq" id="WP_140047767.1">
    <property type="nucleotide sequence ID" value="NZ_BAAAEV010000001.1"/>
</dbReference>
<evidence type="ECO:0000256" key="1">
    <source>
        <dbReference type="ARBA" id="ARBA00004167"/>
    </source>
</evidence>
<dbReference type="Proteomes" id="UP000788153">
    <property type="component" value="Unassembled WGS sequence"/>
</dbReference>
<evidence type="ECO:0000256" key="3">
    <source>
        <dbReference type="ARBA" id="ARBA00022989"/>
    </source>
</evidence>